<gene>
    <name evidence="2" type="ORF">HYPSUDRAFT_90261</name>
</gene>
<protein>
    <submittedName>
        <fullName evidence="2">Uncharacterized protein</fullName>
    </submittedName>
</protein>
<dbReference type="EMBL" id="KN817594">
    <property type="protein sequence ID" value="KJA18067.1"/>
    <property type="molecule type" value="Genomic_DNA"/>
</dbReference>
<organism evidence="2 3">
    <name type="scientific">Hypholoma sublateritium (strain FD-334 SS-4)</name>
    <dbReference type="NCBI Taxonomy" id="945553"/>
    <lineage>
        <taxon>Eukaryota</taxon>
        <taxon>Fungi</taxon>
        <taxon>Dikarya</taxon>
        <taxon>Basidiomycota</taxon>
        <taxon>Agaricomycotina</taxon>
        <taxon>Agaricomycetes</taxon>
        <taxon>Agaricomycetidae</taxon>
        <taxon>Agaricales</taxon>
        <taxon>Agaricineae</taxon>
        <taxon>Strophariaceae</taxon>
        <taxon>Hypholoma</taxon>
    </lineage>
</organism>
<sequence>MRLVASFPRFYVPTVFYFRVFNLAVFSQALHKNIQRFTAFTPSSLALSLAGSILACRGALPWILGCCLDCKSQANGPCARLAEVAQTPSNPLYSKCRPAFNNQETGAWCAPTPRQRDRRSRRLNTNSPAHTVIKCQKVMLLYLRALLGLLIQRMPSPSPGRTHRVQPPESQSDSAQPHAI</sequence>
<name>A0A0D2KTX1_HYPSF</name>
<evidence type="ECO:0000313" key="2">
    <source>
        <dbReference type="EMBL" id="KJA18067.1"/>
    </source>
</evidence>
<keyword evidence="3" id="KW-1185">Reference proteome</keyword>
<dbReference type="Proteomes" id="UP000054270">
    <property type="component" value="Unassembled WGS sequence"/>
</dbReference>
<evidence type="ECO:0000313" key="3">
    <source>
        <dbReference type="Proteomes" id="UP000054270"/>
    </source>
</evidence>
<reference evidence="3" key="1">
    <citation type="submission" date="2014-04" db="EMBL/GenBank/DDBJ databases">
        <title>Evolutionary Origins and Diversification of the Mycorrhizal Mutualists.</title>
        <authorList>
            <consortium name="DOE Joint Genome Institute"/>
            <consortium name="Mycorrhizal Genomics Consortium"/>
            <person name="Kohler A."/>
            <person name="Kuo A."/>
            <person name="Nagy L.G."/>
            <person name="Floudas D."/>
            <person name="Copeland A."/>
            <person name="Barry K.W."/>
            <person name="Cichocki N."/>
            <person name="Veneault-Fourrey C."/>
            <person name="LaButti K."/>
            <person name="Lindquist E.A."/>
            <person name="Lipzen A."/>
            <person name="Lundell T."/>
            <person name="Morin E."/>
            <person name="Murat C."/>
            <person name="Riley R."/>
            <person name="Ohm R."/>
            <person name="Sun H."/>
            <person name="Tunlid A."/>
            <person name="Henrissat B."/>
            <person name="Grigoriev I.V."/>
            <person name="Hibbett D.S."/>
            <person name="Martin F."/>
        </authorList>
    </citation>
    <scope>NUCLEOTIDE SEQUENCE [LARGE SCALE GENOMIC DNA]</scope>
    <source>
        <strain evidence="3">FD-334 SS-4</strain>
    </source>
</reference>
<proteinExistence type="predicted"/>
<feature type="region of interest" description="Disordered" evidence="1">
    <location>
        <begin position="157"/>
        <end position="180"/>
    </location>
</feature>
<feature type="compositionally biased region" description="Polar residues" evidence="1">
    <location>
        <begin position="168"/>
        <end position="180"/>
    </location>
</feature>
<accession>A0A0D2KTX1</accession>
<dbReference type="AlphaFoldDB" id="A0A0D2KTX1"/>
<evidence type="ECO:0000256" key="1">
    <source>
        <dbReference type="SAM" id="MobiDB-lite"/>
    </source>
</evidence>